<comment type="caution">
    <text evidence="2">The sequence shown here is derived from an EMBL/GenBank/DDBJ whole genome shotgun (WGS) entry which is preliminary data.</text>
</comment>
<dbReference type="EMBL" id="SACR01000004">
    <property type="protein sequence ID" value="RVU45009.1"/>
    <property type="molecule type" value="Genomic_DNA"/>
</dbReference>
<evidence type="ECO:0008006" key="4">
    <source>
        <dbReference type="Google" id="ProtNLM"/>
    </source>
</evidence>
<proteinExistence type="predicted"/>
<reference evidence="2 3" key="1">
    <citation type="submission" date="2019-01" db="EMBL/GenBank/DDBJ databases">
        <authorList>
            <person name="Chen W.-M."/>
        </authorList>
    </citation>
    <scope>NUCLEOTIDE SEQUENCE [LARGE SCALE GENOMIC DNA]</scope>
    <source>
        <strain evidence="2 3">KYPY4</strain>
    </source>
</reference>
<dbReference type="PROSITE" id="PS51257">
    <property type="entry name" value="PROKAR_LIPOPROTEIN"/>
    <property type="match status" value="1"/>
</dbReference>
<protein>
    <recommendedName>
        <fullName evidence="4">Lipoprotein</fullName>
    </recommendedName>
</protein>
<name>A0A437RE23_9BURK</name>
<dbReference type="RefSeq" id="WP_128229073.1">
    <property type="nucleotide sequence ID" value="NZ_SACR01000004.1"/>
</dbReference>
<gene>
    <name evidence="2" type="ORF">EOE66_12660</name>
</gene>
<dbReference type="Proteomes" id="UP000285575">
    <property type="component" value="Unassembled WGS sequence"/>
</dbReference>
<dbReference type="OrthoDB" id="9155926at2"/>
<sequence length="140" mass="14166">MNPILHRRWRNLGLALGTGLLSACVVVPQTREVYDADCKVMKRQMTLQTAQLGGFQSCGDDACKALLVAAGAVTAASAVVSGSVALVGNMIFWFERQGQCARVASPPPTSPAGTSAAAPAAGAMAAPQSEGAASAPALPN</sequence>
<feature type="compositionally biased region" description="Low complexity" evidence="1">
    <location>
        <begin position="111"/>
        <end position="140"/>
    </location>
</feature>
<accession>A0A437RE23</accession>
<evidence type="ECO:0000313" key="3">
    <source>
        <dbReference type="Proteomes" id="UP000285575"/>
    </source>
</evidence>
<feature type="region of interest" description="Disordered" evidence="1">
    <location>
        <begin position="103"/>
        <end position="140"/>
    </location>
</feature>
<evidence type="ECO:0000313" key="2">
    <source>
        <dbReference type="EMBL" id="RVU45009.1"/>
    </source>
</evidence>
<evidence type="ECO:0000256" key="1">
    <source>
        <dbReference type="SAM" id="MobiDB-lite"/>
    </source>
</evidence>
<organism evidence="2 3">
    <name type="scientific">Rubrivivax rivuli</name>
    <dbReference type="NCBI Taxonomy" id="1862385"/>
    <lineage>
        <taxon>Bacteria</taxon>
        <taxon>Pseudomonadati</taxon>
        <taxon>Pseudomonadota</taxon>
        <taxon>Betaproteobacteria</taxon>
        <taxon>Burkholderiales</taxon>
        <taxon>Sphaerotilaceae</taxon>
        <taxon>Rubrivivax</taxon>
    </lineage>
</organism>
<dbReference type="AlphaFoldDB" id="A0A437RE23"/>
<keyword evidence="3" id="KW-1185">Reference proteome</keyword>